<evidence type="ECO:0000313" key="4">
    <source>
        <dbReference type="Proteomes" id="UP000315724"/>
    </source>
</evidence>
<dbReference type="InterPro" id="IPR036465">
    <property type="entry name" value="vWFA_dom_sf"/>
</dbReference>
<keyword evidence="1" id="KW-0472">Membrane</keyword>
<keyword evidence="4" id="KW-1185">Reference proteome</keyword>
<dbReference type="Proteomes" id="UP000315724">
    <property type="component" value="Chromosome"/>
</dbReference>
<dbReference type="InterPro" id="IPR002035">
    <property type="entry name" value="VWF_A"/>
</dbReference>
<feature type="domain" description="VWFA" evidence="2">
    <location>
        <begin position="100"/>
        <end position="333"/>
    </location>
</feature>
<dbReference type="Gene3D" id="3.40.50.410">
    <property type="entry name" value="von Willebrand factor, type A domain"/>
    <property type="match status" value="1"/>
</dbReference>
<dbReference type="Gene3D" id="3.40.50.880">
    <property type="match status" value="1"/>
</dbReference>
<dbReference type="EMBL" id="CP036267">
    <property type="protein sequence ID" value="QDT34207.1"/>
    <property type="molecule type" value="Genomic_DNA"/>
</dbReference>
<dbReference type="CDD" id="cd00198">
    <property type="entry name" value="vWFA"/>
    <property type="match status" value="1"/>
</dbReference>
<accession>A0A517QRF4</accession>
<reference evidence="3 4" key="1">
    <citation type="submission" date="2019-02" db="EMBL/GenBank/DDBJ databases">
        <title>Deep-cultivation of Planctomycetes and their phenomic and genomic characterization uncovers novel biology.</title>
        <authorList>
            <person name="Wiegand S."/>
            <person name="Jogler M."/>
            <person name="Boedeker C."/>
            <person name="Pinto D."/>
            <person name="Vollmers J."/>
            <person name="Rivas-Marin E."/>
            <person name="Kohn T."/>
            <person name="Peeters S.H."/>
            <person name="Heuer A."/>
            <person name="Rast P."/>
            <person name="Oberbeckmann S."/>
            <person name="Bunk B."/>
            <person name="Jeske O."/>
            <person name="Meyerdierks A."/>
            <person name="Storesund J.E."/>
            <person name="Kallscheuer N."/>
            <person name="Luecker S."/>
            <person name="Lage O.M."/>
            <person name="Pohl T."/>
            <person name="Merkel B.J."/>
            <person name="Hornburger P."/>
            <person name="Mueller R.-W."/>
            <person name="Bruemmer F."/>
            <person name="Labrenz M."/>
            <person name="Spormann A.M."/>
            <person name="Op den Camp H."/>
            <person name="Overmann J."/>
            <person name="Amann R."/>
            <person name="Jetten M.S.M."/>
            <person name="Mascher T."/>
            <person name="Medema M.H."/>
            <person name="Devos D.P."/>
            <person name="Kaster A.-K."/>
            <person name="Ovreas L."/>
            <person name="Rohde M."/>
            <person name="Galperin M.Y."/>
            <person name="Jogler C."/>
        </authorList>
    </citation>
    <scope>NUCLEOTIDE SEQUENCE [LARGE SCALE GENOMIC DNA]</scope>
    <source>
        <strain evidence="3 4">Mal48</strain>
    </source>
</reference>
<dbReference type="KEGG" id="tpol:Mal48_34670"/>
<dbReference type="PANTHER" id="PTHR37947">
    <property type="entry name" value="BLL2462 PROTEIN"/>
    <property type="match status" value="1"/>
</dbReference>
<dbReference type="PANTHER" id="PTHR37947:SF1">
    <property type="entry name" value="BLL2462 PROTEIN"/>
    <property type="match status" value="1"/>
</dbReference>
<dbReference type="SUPFAM" id="SSF53300">
    <property type="entry name" value="vWA-like"/>
    <property type="match status" value="1"/>
</dbReference>
<keyword evidence="1" id="KW-0812">Transmembrane</keyword>
<evidence type="ECO:0000259" key="2">
    <source>
        <dbReference type="PROSITE" id="PS50234"/>
    </source>
</evidence>
<dbReference type="RefSeq" id="WP_197441757.1">
    <property type="nucleotide sequence ID" value="NZ_CP036267.1"/>
</dbReference>
<feature type="transmembrane region" description="Helical" evidence="1">
    <location>
        <begin position="72"/>
        <end position="91"/>
    </location>
</feature>
<dbReference type="InterPro" id="IPR029062">
    <property type="entry name" value="Class_I_gatase-like"/>
</dbReference>
<organism evidence="3 4">
    <name type="scientific">Thalassoglobus polymorphus</name>
    <dbReference type="NCBI Taxonomy" id="2527994"/>
    <lineage>
        <taxon>Bacteria</taxon>
        <taxon>Pseudomonadati</taxon>
        <taxon>Planctomycetota</taxon>
        <taxon>Planctomycetia</taxon>
        <taxon>Planctomycetales</taxon>
        <taxon>Planctomycetaceae</taxon>
        <taxon>Thalassoglobus</taxon>
    </lineage>
</organism>
<keyword evidence="1" id="KW-1133">Transmembrane helix</keyword>
<evidence type="ECO:0000313" key="3">
    <source>
        <dbReference type="EMBL" id="QDT34207.1"/>
    </source>
</evidence>
<dbReference type="SUPFAM" id="SSF52317">
    <property type="entry name" value="Class I glutamine amidotransferase-like"/>
    <property type="match status" value="1"/>
</dbReference>
<gene>
    <name evidence="3" type="ORF">Mal48_34670</name>
</gene>
<name>A0A517QRF4_9PLAN</name>
<sequence length="790" mass="89294">MSRPFDSFLTWYFDLPVNGEEGGIQRLWRLEAAWNWQTAHVLILAACLLWVGIWLVNVMARHQSRLVRVFLFSNRLLIIFLVALLILQVRLKTVAYGQPKLTLLVDTSGSMSLTDRYSAEDLKKLQSIGVSRPNRPRIEILKDFLTKNSNSWLDRAISRYELELLTFDSRLHLHQGKGPIPVAQRELLFKSVPERLSKFRATGATTDFVQTLDELARIQRDRPSAAIVLLSDGNPTAHSSSALVKTEKTFSRLRIPVYAVGIGSRRSTGDLAITRTDLEPVGFAGEDHPLTVSLEANQDVKVPVTIRIRNILQDSEVFSVTIEGLRQGITESVPMVLPDLAAGRNDFEIEVVPLAGETNLKDNLQRLRVWGRESALNVLLIDRSPRWEYRHLKATLERDPHLAVQTFLFESDPAFAVEDRTALNRLPKSLAAIDAVILGDVDFKFLDSTFVEELQRFVQEQGGGLLLLSAATSLGSLDMSSGLAEMHPAVEQSGEASERKPMQIIVTAEGKAQGVLPVGTDPDQLGQLPLIYPEFKMYSAKPAAIPLLQGVNSAQAGQMLPLILSMRYGKGVILQHLFDDSWRWRPVANGEFYRKVWAQMIRNLCRRKLLDQLPPLELLTDQDEYRPYESIQVRLLDRKAKYQTLDSVIVELKADSESAQSMTLKRTQLPFDGFASTIEKLDPGEYSVSFDSREEGVGTIRTRFRVLDSDPEEEYIPMNESLLRSLSESTNGAFLYPWEIDSILEQLPERKLTGYSETRLIPLWNRSEILIVFIIAMSIEWIFRRRAGLD</sequence>
<feature type="transmembrane region" description="Helical" evidence="1">
    <location>
        <begin position="39"/>
        <end position="60"/>
    </location>
</feature>
<evidence type="ECO:0000256" key="1">
    <source>
        <dbReference type="SAM" id="Phobius"/>
    </source>
</evidence>
<dbReference type="PROSITE" id="PS50234">
    <property type="entry name" value="VWFA"/>
    <property type="match status" value="1"/>
</dbReference>
<proteinExistence type="predicted"/>
<protein>
    <recommendedName>
        <fullName evidence="2">VWFA domain-containing protein</fullName>
    </recommendedName>
</protein>
<dbReference type="AlphaFoldDB" id="A0A517QRF4"/>